<dbReference type="PRINTS" id="PR01436">
    <property type="entry name" value="NADHDHGNASE2"/>
</dbReference>
<dbReference type="GO" id="GO:0006120">
    <property type="term" value="P:mitochondrial electron transport, NADH to ubiquinone"/>
    <property type="evidence" value="ECO:0007669"/>
    <property type="project" value="InterPro"/>
</dbReference>
<geneLocation type="mitochondrion" evidence="19"/>
<dbReference type="AlphaFoldDB" id="A0A1B4WRK2"/>
<evidence type="ECO:0000256" key="14">
    <source>
        <dbReference type="ARBA" id="ARBA00023128"/>
    </source>
</evidence>
<keyword evidence="13 17" id="KW-0830">Ubiquinone</keyword>
<feature type="transmembrane region" description="Helical" evidence="17">
    <location>
        <begin position="283"/>
        <end position="303"/>
    </location>
</feature>
<feature type="domain" description="NADH:quinone oxidoreductase/Mrp antiporter transmembrane" evidence="18">
    <location>
        <begin position="85"/>
        <end position="275"/>
    </location>
</feature>
<evidence type="ECO:0000256" key="4">
    <source>
        <dbReference type="ARBA" id="ARBA00021008"/>
    </source>
</evidence>
<evidence type="ECO:0000256" key="2">
    <source>
        <dbReference type="ARBA" id="ARBA00007012"/>
    </source>
</evidence>
<dbReference type="InterPro" id="IPR003917">
    <property type="entry name" value="NADH_UbQ_OxRdtase_chain2"/>
</dbReference>
<keyword evidence="15 17" id="KW-0472">Membrane</keyword>
<organism evidence="19">
    <name type="scientific">Conchocele cf. bisecta HPD1644</name>
    <dbReference type="NCBI Taxonomy" id="1872713"/>
    <lineage>
        <taxon>Eukaryota</taxon>
        <taxon>Metazoa</taxon>
        <taxon>Spiralia</taxon>
        <taxon>Lophotrochozoa</taxon>
        <taxon>Mollusca</taxon>
        <taxon>Bivalvia</taxon>
        <taxon>Autobranchia</taxon>
        <taxon>Heteroconchia</taxon>
        <taxon>Euheterodonta</taxon>
        <taxon>Imparidentia</taxon>
        <taxon>Lucinida</taxon>
        <taxon>Thyasiroidea</taxon>
        <taxon>Thyasiridae</taxon>
        <taxon>Conchocele</taxon>
    </lineage>
</organism>
<feature type="transmembrane region" description="Helical" evidence="17">
    <location>
        <begin position="315"/>
        <end position="333"/>
    </location>
</feature>
<protein>
    <recommendedName>
        <fullName evidence="4 17">NADH-ubiquinone oxidoreductase chain 2</fullName>
        <ecNumber evidence="3 17">7.1.1.2</ecNumber>
    </recommendedName>
</protein>
<comment type="catalytic activity">
    <reaction evidence="16 17">
        <text>a ubiquinone + NADH + 5 H(+)(in) = a ubiquinol + NAD(+) + 4 H(+)(out)</text>
        <dbReference type="Rhea" id="RHEA:29091"/>
        <dbReference type="Rhea" id="RHEA-COMP:9565"/>
        <dbReference type="Rhea" id="RHEA-COMP:9566"/>
        <dbReference type="ChEBI" id="CHEBI:15378"/>
        <dbReference type="ChEBI" id="CHEBI:16389"/>
        <dbReference type="ChEBI" id="CHEBI:17976"/>
        <dbReference type="ChEBI" id="CHEBI:57540"/>
        <dbReference type="ChEBI" id="CHEBI:57945"/>
        <dbReference type="EC" id="7.1.1.2"/>
    </reaction>
</comment>
<evidence type="ECO:0000256" key="16">
    <source>
        <dbReference type="ARBA" id="ARBA00049551"/>
    </source>
</evidence>
<dbReference type="GO" id="GO:0005743">
    <property type="term" value="C:mitochondrial inner membrane"/>
    <property type="evidence" value="ECO:0007669"/>
    <property type="project" value="UniProtKB-SubCell"/>
</dbReference>
<evidence type="ECO:0000256" key="10">
    <source>
        <dbReference type="ARBA" id="ARBA00022982"/>
    </source>
</evidence>
<evidence type="ECO:0000256" key="17">
    <source>
        <dbReference type="RuleBase" id="RU003403"/>
    </source>
</evidence>
<evidence type="ECO:0000256" key="13">
    <source>
        <dbReference type="ARBA" id="ARBA00023075"/>
    </source>
</evidence>
<evidence type="ECO:0000313" key="19">
    <source>
        <dbReference type="EMBL" id="BAV25173.1"/>
    </source>
</evidence>
<dbReference type="PANTHER" id="PTHR46552:SF1">
    <property type="entry name" value="NADH-UBIQUINONE OXIDOREDUCTASE CHAIN 2"/>
    <property type="match status" value="1"/>
</dbReference>
<keyword evidence="14 17" id="KW-0496">Mitochondrion</keyword>
<feature type="transmembrane region" description="Helical" evidence="17">
    <location>
        <begin position="59"/>
        <end position="76"/>
    </location>
</feature>
<proteinExistence type="inferred from homology"/>
<comment type="similarity">
    <text evidence="2 17">Belongs to the complex I subunit 2 family.</text>
</comment>
<evidence type="ECO:0000256" key="11">
    <source>
        <dbReference type="ARBA" id="ARBA00022989"/>
    </source>
</evidence>
<sequence length="334" mass="37558">MVNSCSVLFWVILLGGINLSFGSISWLGVWAGMEISLLGAYGIFCGTFTQGEVVSTMKYLLIQVLSSGLVLMGFLMRDWSIMSGVLGELMVNLGIFMKVGVFPFYSWVAPVMLGLSWVASWIFCTLQKIVPLMVFSVMLEYFAVLSDMCALISVMVAGWEGMHQTSIRGIFAFSSIGQSGWLLLLCSRGDASGMVWFSLIYSFVLMSVFWSILQYDPYNYINLSKEFMPSNLYKVYNVVTIFSLVGLPPLLGFIPKILVLSEVSVSLGFFTLVLLWAMLASVWFYVSFLFCIMVESFSSYKMLYIDQVQKIKDFFIMLLFLIINSVGGILYFML</sequence>
<dbReference type="PANTHER" id="PTHR46552">
    <property type="entry name" value="NADH-UBIQUINONE OXIDOREDUCTASE CHAIN 2"/>
    <property type="match status" value="1"/>
</dbReference>
<dbReference type="EMBL" id="LC126312">
    <property type="protein sequence ID" value="BAV25173.1"/>
    <property type="molecule type" value="Genomic_DNA"/>
</dbReference>
<keyword evidence="6 17" id="KW-0679">Respiratory chain</keyword>
<dbReference type="EC" id="7.1.1.2" evidence="3 17"/>
<keyword evidence="7 17" id="KW-0812">Transmembrane</keyword>
<comment type="function">
    <text evidence="17">Core subunit of the mitochondrial membrane respiratory chain NADH dehydrogenase (Complex I) which catalyzes electron transfer from NADH through the respiratory chain, using ubiquinone as an electron acceptor. Essential for the catalytic activity and assembly of complex I.</text>
</comment>
<evidence type="ECO:0000256" key="8">
    <source>
        <dbReference type="ARBA" id="ARBA00022792"/>
    </source>
</evidence>
<keyword evidence="11 17" id="KW-1133">Transmembrane helix</keyword>
<keyword evidence="8 17" id="KW-0999">Mitochondrion inner membrane</keyword>
<evidence type="ECO:0000259" key="18">
    <source>
        <dbReference type="Pfam" id="PF00361"/>
    </source>
</evidence>
<evidence type="ECO:0000256" key="12">
    <source>
        <dbReference type="ARBA" id="ARBA00023027"/>
    </source>
</evidence>
<feature type="transmembrane region" description="Helical" evidence="17">
    <location>
        <begin position="7"/>
        <end position="29"/>
    </location>
</feature>
<keyword evidence="5" id="KW-0813">Transport</keyword>
<dbReference type="InterPro" id="IPR050175">
    <property type="entry name" value="Complex_I_Subunit_2"/>
</dbReference>
<name>A0A1B4WRK2_9BIVA</name>
<feature type="transmembrane region" description="Helical" evidence="17">
    <location>
        <begin position="193"/>
        <end position="213"/>
    </location>
</feature>
<evidence type="ECO:0000256" key="15">
    <source>
        <dbReference type="ARBA" id="ARBA00023136"/>
    </source>
</evidence>
<feature type="transmembrane region" description="Helical" evidence="17">
    <location>
        <begin position="107"/>
        <end position="126"/>
    </location>
</feature>
<gene>
    <name evidence="19" type="primary">ND2</name>
</gene>
<reference evidence="19" key="1">
    <citation type="journal article" date="2017" name="Mar. Genomics">
        <title>Updated mitochondrial phylogeny of Pteriomorph and Heterodont Bivalvia, including deep-sea chemosymbiotic Bathymodiolus mussels, vesicomyid clams and the thyasirid clam Conchocele cf. bisecta.</title>
        <authorList>
            <person name="Ozawa G."/>
            <person name="Shimamura S."/>
            <person name="Takaki Y."/>
            <person name="Yokobori S."/>
            <person name="Ohara Y."/>
            <person name="Takishita K."/>
            <person name="Maruyama T."/>
            <person name="Fujikura K."/>
            <person name="Yoshida T."/>
        </authorList>
    </citation>
    <scope>NUCLEOTIDE SEQUENCE</scope>
</reference>
<dbReference type="InterPro" id="IPR001750">
    <property type="entry name" value="ND/Mrp_TM"/>
</dbReference>
<dbReference type="GO" id="GO:0008137">
    <property type="term" value="F:NADH dehydrogenase (ubiquinone) activity"/>
    <property type="evidence" value="ECO:0007669"/>
    <property type="project" value="UniProtKB-EC"/>
</dbReference>
<dbReference type="Pfam" id="PF00361">
    <property type="entry name" value="Proton_antipo_M"/>
    <property type="match status" value="1"/>
</dbReference>
<evidence type="ECO:0000256" key="9">
    <source>
        <dbReference type="ARBA" id="ARBA00022967"/>
    </source>
</evidence>
<feature type="transmembrane region" description="Helical" evidence="17">
    <location>
        <begin position="138"/>
        <end position="159"/>
    </location>
</feature>
<feature type="transmembrane region" description="Helical" evidence="17">
    <location>
        <begin position="233"/>
        <end position="251"/>
    </location>
</feature>
<keyword evidence="10 17" id="KW-0249">Electron transport</keyword>
<accession>A0A1B4WRK2</accession>
<evidence type="ECO:0000256" key="3">
    <source>
        <dbReference type="ARBA" id="ARBA00012944"/>
    </source>
</evidence>
<keyword evidence="9 17" id="KW-1278">Translocase</keyword>
<keyword evidence="12 17" id="KW-0520">NAD</keyword>
<evidence type="ECO:0000256" key="5">
    <source>
        <dbReference type="ARBA" id="ARBA00022448"/>
    </source>
</evidence>
<evidence type="ECO:0000256" key="7">
    <source>
        <dbReference type="ARBA" id="ARBA00022692"/>
    </source>
</evidence>
<evidence type="ECO:0000256" key="6">
    <source>
        <dbReference type="ARBA" id="ARBA00022660"/>
    </source>
</evidence>
<feature type="transmembrane region" description="Helical" evidence="17">
    <location>
        <begin position="165"/>
        <end position="186"/>
    </location>
</feature>
<evidence type="ECO:0000256" key="1">
    <source>
        <dbReference type="ARBA" id="ARBA00004448"/>
    </source>
</evidence>
<comment type="subcellular location">
    <subcellularLocation>
        <location evidence="1 17">Mitochondrion inner membrane</location>
        <topology evidence="1 17">Multi-pass membrane protein</topology>
    </subcellularLocation>
</comment>